<evidence type="ECO:0000313" key="7">
    <source>
        <dbReference type="Ensembl" id="ENSMODP00000054014.1"/>
    </source>
</evidence>
<dbReference type="InParanoid" id="A0A5F8H381"/>
<dbReference type="GO" id="GO:0005739">
    <property type="term" value="C:mitochondrion"/>
    <property type="evidence" value="ECO:0000318"/>
    <property type="project" value="GO_Central"/>
</dbReference>
<keyword evidence="4" id="KW-0507">mRNA processing</keyword>
<name>A0A5F8H381_MONDO</name>
<sequence length="389" mass="44910">EGSIRMAEVSRCLNRILLETMQRSVTRDVLLRFNPGCRRWALGGKRYLLTDDVIKLQEFQQAKVMVSCRFQGKKEIYFKDMEEKMKEKGLILKEELKTLLHLCETQEDMELARNAIYRYHAENRNVCFGEFKFGPLFIRLCYELDLEQSAVELIKDQHLKGFFSDCTSFNILMNMLFIKDNYEGALEVLIEMKNQGVKFNKDTYVLAFAICYKLNSAKSFNTSMNLLDEALIKGEVLTKRAYSFAIALALKQNQVAKARAIYSQIISPDSRACTNLNVLIHAHSGLLEGALQILEASTEKTHSSLVRKPEFSEEVLATVKEKLYGQPALQDRFREIYNRLQVAYQIIPQTVDAILCVIPQRKKPDVLSFNRRQISRRTLQPLNSFLMAE</sequence>
<accession>A0A5F8H381</accession>
<dbReference type="Pfam" id="PF10037">
    <property type="entry name" value="MRP-S27"/>
    <property type="match status" value="1"/>
</dbReference>
<comment type="subcellular location">
    <subcellularLocation>
        <location evidence="1">Mitochondrion</location>
    </subcellularLocation>
</comment>
<dbReference type="InterPro" id="IPR034629">
    <property type="entry name" value="PTCD2"/>
</dbReference>
<dbReference type="OMA" id="KFYCSQI"/>
<dbReference type="InterPro" id="IPR002885">
    <property type="entry name" value="PPR_rpt"/>
</dbReference>
<dbReference type="PROSITE" id="PS51375">
    <property type="entry name" value="PPR"/>
    <property type="match status" value="1"/>
</dbReference>
<evidence type="ECO:0000256" key="3">
    <source>
        <dbReference type="ARBA" id="ARBA00014675"/>
    </source>
</evidence>
<dbReference type="STRING" id="13616.ENSMODP00000054014"/>
<evidence type="ECO:0000256" key="1">
    <source>
        <dbReference type="ARBA" id="ARBA00004173"/>
    </source>
</evidence>
<dbReference type="GO" id="GO:0010468">
    <property type="term" value="P:regulation of gene expression"/>
    <property type="evidence" value="ECO:0007669"/>
    <property type="project" value="Ensembl"/>
</dbReference>
<evidence type="ECO:0000256" key="5">
    <source>
        <dbReference type="ARBA" id="ARBA00023128"/>
    </source>
</evidence>
<dbReference type="Gene3D" id="1.25.40.10">
    <property type="entry name" value="Tetratricopeptide repeat domain"/>
    <property type="match status" value="1"/>
</dbReference>
<dbReference type="InterPro" id="IPR034913">
    <property type="entry name" value="mS27/PTCD2"/>
</dbReference>
<reference evidence="7" key="3">
    <citation type="submission" date="2025-09" db="UniProtKB">
        <authorList>
            <consortium name="Ensembl"/>
        </authorList>
    </citation>
    <scope>IDENTIFICATION</scope>
</reference>
<dbReference type="GO" id="GO:0001822">
    <property type="term" value="P:kidney development"/>
    <property type="evidence" value="ECO:0007669"/>
    <property type="project" value="Ensembl"/>
</dbReference>
<dbReference type="Bgee" id="ENSMODG00000049464">
    <property type="expression patterns" value="Expressed in skeletal muscle tissue and 20 other cell types or tissues"/>
</dbReference>
<dbReference type="NCBIfam" id="TIGR00756">
    <property type="entry name" value="PPR"/>
    <property type="match status" value="1"/>
</dbReference>
<comment type="similarity">
    <text evidence="2">Belongs to the PTCD2 family.</text>
</comment>
<keyword evidence="5" id="KW-0496">Mitochondrion</keyword>
<dbReference type="Proteomes" id="UP000002280">
    <property type="component" value="Chromosome 3"/>
</dbReference>
<dbReference type="GO" id="GO:0001889">
    <property type="term" value="P:liver development"/>
    <property type="evidence" value="ECO:0007669"/>
    <property type="project" value="Ensembl"/>
</dbReference>
<dbReference type="Ensembl" id="ENSMODT00000080155.1">
    <property type="protein sequence ID" value="ENSMODP00000054014.1"/>
    <property type="gene ID" value="ENSMODG00000049464.1"/>
</dbReference>
<feature type="repeat" description="PPR" evidence="6">
    <location>
        <begin position="165"/>
        <end position="199"/>
    </location>
</feature>
<protein>
    <recommendedName>
        <fullName evidence="3">Pentatricopeptide repeat-containing protein 2, mitochondrial</fullName>
    </recommendedName>
</protein>
<reference evidence="7 8" key="1">
    <citation type="journal article" date="2007" name="Nature">
        <title>Genome of the marsupial Monodelphis domestica reveals innovation in non-coding sequences.</title>
        <authorList>
            <person name="Mikkelsen T.S."/>
            <person name="Wakefield M.J."/>
            <person name="Aken B."/>
            <person name="Amemiya C.T."/>
            <person name="Chang J.L."/>
            <person name="Duke S."/>
            <person name="Garber M."/>
            <person name="Gentles A.J."/>
            <person name="Goodstadt L."/>
            <person name="Heger A."/>
            <person name="Jurka J."/>
            <person name="Kamal M."/>
            <person name="Mauceli E."/>
            <person name="Searle S.M."/>
            <person name="Sharpe T."/>
            <person name="Baker M.L."/>
            <person name="Batzer M.A."/>
            <person name="Benos P.V."/>
            <person name="Belov K."/>
            <person name="Clamp M."/>
            <person name="Cook A."/>
            <person name="Cuff J."/>
            <person name="Das R."/>
            <person name="Davidow L."/>
            <person name="Deakin J.E."/>
            <person name="Fazzari M.J."/>
            <person name="Glass J.L."/>
            <person name="Grabherr M."/>
            <person name="Greally J.M."/>
            <person name="Gu W."/>
            <person name="Hore T.A."/>
            <person name="Huttley G.A."/>
            <person name="Kleber M."/>
            <person name="Jirtle R.L."/>
            <person name="Koina E."/>
            <person name="Lee J.T."/>
            <person name="Mahony S."/>
            <person name="Marra M.A."/>
            <person name="Miller R.D."/>
            <person name="Nicholls R.D."/>
            <person name="Oda M."/>
            <person name="Papenfuss A.T."/>
            <person name="Parra Z.E."/>
            <person name="Pollock D.D."/>
            <person name="Ray D.A."/>
            <person name="Schein J.E."/>
            <person name="Speed T.P."/>
            <person name="Thompson K."/>
            <person name="VandeBerg J.L."/>
            <person name="Wade C.M."/>
            <person name="Walker J.A."/>
            <person name="Waters P.D."/>
            <person name="Webber C."/>
            <person name="Weidman J.R."/>
            <person name="Xie X."/>
            <person name="Zody M.C."/>
            <person name="Baldwin J."/>
            <person name="Abdouelleil A."/>
            <person name="Abdulkadir J."/>
            <person name="Abebe A."/>
            <person name="Abera B."/>
            <person name="Abreu J."/>
            <person name="Acer S.C."/>
            <person name="Aftuck L."/>
            <person name="Alexander A."/>
            <person name="An P."/>
            <person name="Anderson E."/>
            <person name="Anderson S."/>
            <person name="Arachi H."/>
            <person name="Azer M."/>
            <person name="Bachantsang P."/>
            <person name="Barry A."/>
            <person name="Bayul T."/>
            <person name="Berlin A."/>
            <person name="Bessette D."/>
            <person name="Bloom T."/>
            <person name="Bloom T."/>
            <person name="Boguslavskiy L."/>
            <person name="Bonnet C."/>
            <person name="Boukhgalter B."/>
            <person name="Bourzgui I."/>
            <person name="Brown A."/>
            <person name="Cahill P."/>
            <person name="Channer S."/>
            <person name="Cheshatsang Y."/>
            <person name="Chuda L."/>
            <person name="Citroen M."/>
            <person name="Collymore A."/>
            <person name="Cooke P."/>
            <person name="Costello M."/>
            <person name="D'Aco K."/>
            <person name="Daza R."/>
            <person name="De Haan G."/>
            <person name="DeGray S."/>
            <person name="DeMaso C."/>
            <person name="Dhargay N."/>
            <person name="Dooley K."/>
            <person name="Dooley E."/>
            <person name="Doricent M."/>
            <person name="Dorje P."/>
            <person name="Dorjee K."/>
            <person name="Dupes A."/>
            <person name="Elong R."/>
            <person name="Falk J."/>
            <person name="Farina A."/>
            <person name="Faro S."/>
            <person name="Ferguson D."/>
            <person name="Fisher S."/>
            <person name="Foley C.D."/>
            <person name="Franke A."/>
            <person name="Friedrich D."/>
            <person name="Gadbois L."/>
            <person name="Gearin G."/>
            <person name="Gearin C.R."/>
            <person name="Giannoukos G."/>
            <person name="Goode T."/>
            <person name="Graham J."/>
            <person name="Grandbois E."/>
            <person name="Grewal S."/>
            <person name="Gyaltsen K."/>
            <person name="Hafez N."/>
            <person name="Hagos B."/>
            <person name="Hall J."/>
            <person name="Henson C."/>
            <person name="Hollinger A."/>
            <person name="Honan T."/>
            <person name="Huard M.D."/>
            <person name="Hughes L."/>
            <person name="Hurhula B."/>
            <person name="Husby M.E."/>
            <person name="Kamat A."/>
            <person name="Kanga B."/>
            <person name="Kashin S."/>
            <person name="Khazanovich D."/>
            <person name="Kisner P."/>
            <person name="Lance K."/>
            <person name="Lara M."/>
            <person name="Lee W."/>
            <person name="Lennon N."/>
            <person name="Letendre F."/>
            <person name="LeVine R."/>
            <person name="Lipovsky A."/>
            <person name="Liu X."/>
            <person name="Liu J."/>
            <person name="Liu S."/>
            <person name="Lokyitsang T."/>
            <person name="Lokyitsang Y."/>
            <person name="Lubonja R."/>
            <person name="Lui A."/>
            <person name="MacDonald P."/>
            <person name="Magnisalis V."/>
            <person name="Maru K."/>
            <person name="Matthews C."/>
            <person name="McCusker W."/>
            <person name="McDonough S."/>
            <person name="Mehta T."/>
            <person name="Meldrim J."/>
            <person name="Meneus L."/>
            <person name="Mihai O."/>
            <person name="Mihalev A."/>
            <person name="Mihova T."/>
            <person name="Mittelman R."/>
            <person name="Mlenga V."/>
            <person name="Montmayeur A."/>
            <person name="Mulrain L."/>
            <person name="Navidi A."/>
            <person name="Naylor J."/>
            <person name="Negash T."/>
            <person name="Nguyen T."/>
            <person name="Nguyen N."/>
            <person name="Nicol R."/>
            <person name="Norbu C."/>
            <person name="Norbu N."/>
            <person name="Novod N."/>
            <person name="O'Neill B."/>
            <person name="Osman S."/>
            <person name="Markiewicz E."/>
            <person name="Oyono O.L."/>
            <person name="Patti C."/>
            <person name="Phunkhang P."/>
            <person name="Pierre F."/>
            <person name="Priest M."/>
            <person name="Raghuraman S."/>
            <person name="Rege F."/>
            <person name="Reyes R."/>
            <person name="Rise C."/>
            <person name="Rogov P."/>
            <person name="Ross K."/>
            <person name="Ryan E."/>
            <person name="Settipalli S."/>
            <person name="Shea T."/>
            <person name="Sherpa N."/>
            <person name="Shi L."/>
            <person name="Shih D."/>
            <person name="Sparrow T."/>
            <person name="Spaulding J."/>
            <person name="Stalker J."/>
            <person name="Stange-Thomann N."/>
            <person name="Stavropoulos S."/>
            <person name="Stone C."/>
            <person name="Strader C."/>
            <person name="Tesfaye S."/>
            <person name="Thomson T."/>
            <person name="Thoulutsang Y."/>
            <person name="Thoulutsang D."/>
            <person name="Topham K."/>
            <person name="Topping I."/>
            <person name="Tsamla T."/>
            <person name="Vassiliev H."/>
            <person name="Vo A."/>
            <person name="Wangchuk T."/>
            <person name="Wangdi T."/>
            <person name="Weiand M."/>
            <person name="Wilkinson J."/>
            <person name="Wilson A."/>
            <person name="Yadav S."/>
            <person name="Young G."/>
            <person name="Yu Q."/>
            <person name="Zembek L."/>
            <person name="Zhong D."/>
            <person name="Zimmer A."/>
            <person name="Zwirko Z."/>
            <person name="Jaffe D.B."/>
            <person name="Alvarez P."/>
            <person name="Brockman W."/>
            <person name="Butler J."/>
            <person name="Chin C."/>
            <person name="Gnerre S."/>
            <person name="MacCallum I."/>
            <person name="Graves J.A."/>
            <person name="Ponting C.P."/>
            <person name="Breen M."/>
            <person name="Samollow P.B."/>
            <person name="Lander E.S."/>
            <person name="Lindblad-Toh K."/>
        </authorList>
    </citation>
    <scope>NUCLEOTIDE SEQUENCE [LARGE SCALE GENOMIC DNA]</scope>
</reference>
<dbReference type="GO" id="GO:0006397">
    <property type="term" value="P:mRNA processing"/>
    <property type="evidence" value="ECO:0007669"/>
    <property type="project" value="UniProtKB-KW"/>
</dbReference>
<dbReference type="GO" id="GO:0050684">
    <property type="term" value="P:regulation of mRNA processing"/>
    <property type="evidence" value="ECO:0000318"/>
    <property type="project" value="GO_Central"/>
</dbReference>
<keyword evidence="8" id="KW-1185">Reference proteome</keyword>
<proteinExistence type="inferred from homology"/>
<dbReference type="PANTHER" id="PTHR14700">
    <property type="entry name" value="PENTATRICOPEPTIDE REPEAT-CONTAINING PROTEIN 2, MITOCHONDRIAL"/>
    <property type="match status" value="1"/>
</dbReference>
<dbReference type="PANTHER" id="PTHR14700:SF0">
    <property type="entry name" value="PENTATRICOPEPTIDE REPEAT-CONTAINING PROTEIN 2, MITOCHONDRIAL"/>
    <property type="match status" value="1"/>
</dbReference>
<reference evidence="7" key="2">
    <citation type="submission" date="2025-08" db="UniProtKB">
        <authorList>
            <consortium name="Ensembl"/>
        </authorList>
    </citation>
    <scope>IDENTIFICATION</scope>
</reference>
<evidence type="ECO:0000313" key="8">
    <source>
        <dbReference type="Proteomes" id="UP000002280"/>
    </source>
</evidence>
<dbReference type="AlphaFoldDB" id="A0A5F8H381"/>
<organism evidence="7 8">
    <name type="scientific">Monodelphis domestica</name>
    <name type="common">Gray short-tailed opossum</name>
    <dbReference type="NCBI Taxonomy" id="13616"/>
    <lineage>
        <taxon>Eukaryota</taxon>
        <taxon>Metazoa</taxon>
        <taxon>Chordata</taxon>
        <taxon>Craniata</taxon>
        <taxon>Vertebrata</taxon>
        <taxon>Euteleostomi</taxon>
        <taxon>Mammalia</taxon>
        <taxon>Metatheria</taxon>
        <taxon>Didelphimorphia</taxon>
        <taxon>Didelphidae</taxon>
        <taxon>Monodelphis</taxon>
    </lineage>
</organism>
<dbReference type="GO" id="GO:0055010">
    <property type="term" value="P:ventricular cardiac muscle tissue morphogenesis"/>
    <property type="evidence" value="ECO:0007669"/>
    <property type="project" value="Ensembl"/>
</dbReference>
<dbReference type="GO" id="GO:0007005">
    <property type="term" value="P:mitochondrion organization"/>
    <property type="evidence" value="ECO:0000318"/>
    <property type="project" value="GO_Central"/>
</dbReference>
<dbReference type="FunCoup" id="A0A5F8H381">
    <property type="interactions" value="1344"/>
</dbReference>
<evidence type="ECO:0000256" key="2">
    <source>
        <dbReference type="ARBA" id="ARBA00008677"/>
    </source>
</evidence>
<gene>
    <name evidence="7" type="primary">PTCD2</name>
</gene>
<dbReference type="InterPro" id="IPR011990">
    <property type="entry name" value="TPR-like_helical_dom_sf"/>
</dbReference>
<evidence type="ECO:0000256" key="6">
    <source>
        <dbReference type="PROSITE-ProRule" id="PRU00708"/>
    </source>
</evidence>
<evidence type="ECO:0000256" key="4">
    <source>
        <dbReference type="ARBA" id="ARBA00022664"/>
    </source>
</evidence>
<dbReference type="GO" id="GO:0055001">
    <property type="term" value="P:muscle cell development"/>
    <property type="evidence" value="ECO:0007669"/>
    <property type="project" value="Ensembl"/>
</dbReference>
<dbReference type="GeneTree" id="ENSGT00390000009329"/>